<comment type="caution">
    <text evidence="3">The sequence shown here is derived from an EMBL/GenBank/DDBJ whole genome shotgun (WGS) entry which is preliminary data.</text>
</comment>
<dbReference type="OrthoDB" id="3195323at2759"/>
<dbReference type="EMBL" id="CCBP010000274">
    <property type="protein sequence ID" value="CDO75506.1"/>
    <property type="molecule type" value="Genomic_DNA"/>
</dbReference>
<organism evidence="3 4">
    <name type="scientific">Pycnoporus cinnabarinus</name>
    <name type="common">Cinnabar-red polypore</name>
    <name type="synonym">Trametes cinnabarina</name>
    <dbReference type="NCBI Taxonomy" id="5643"/>
    <lineage>
        <taxon>Eukaryota</taxon>
        <taxon>Fungi</taxon>
        <taxon>Dikarya</taxon>
        <taxon>Basidiomycota</taxon>
        <taxon>Agaricomycotina</taxon>
        <taxon>Agaricomycetes</taxon>
        <taxon>Polyporales</taxon>
        <taxon>Polyporaceae</taxon>
        <taxon>Trametes</taxon>
    </lineage>
</organism>
<feature type="compositionally biased region" description="Polar residues" evidence="1">
    <location>
        <begin position="341"/>
        <end position="353"/>
    </location>
</feature>
<feature type="compositionally biased region" description="Polar residues" evidence="1">
    <location>
        <begin position="281"/>
        <end position="291"/>
    </location>
</feature>
<proteinExistence type="predicted"/>
<feature type="region of interest" description="Disordered" evidence="1">
    <location>
        <begin position="713"/>
        <end position="735"/>
    </location>
</feature>
<keyword evidence="2" id="KW-0472">Membrane</keyword>
<dbReference type="AlphaFoldDB" id="A0A060SMT7"/>
<feature type="region of interest" description="Disordered" evidence="1">
    <location>
        <begin position="186"/>
        <end position="381"/>
    </location>
</feature>
<feature type="compositionally biased region" description="Low complexity" evidence="1">
    <location>
        <begin position="362"/>
        <end position="377"/>
    </location>
</feature>
<feature type="region of interest" description="Disordered" evidence="1">
    <location>
        <begin position="508"/>
        <end position="527"/>
    </location>
</feature>
<evidence type="ECO:0000256" key="1">
    <source>
        <dbReference type="SAM" id="MobiDB-lite"/>
    </source>
</evidence>
<name>A0A060SMT7_PYCCI</name>
<sequence length="843" mass="90958">MSPALSSQSSARPWWSRSKPSKEPLRANRSFSSLADDSEKYSPVSPTSPKHKDGLPSLKFNTLASAIGLKSKKLPALTIQDPPSPVEPSLQYNPQSRPGTGSTTPSTADHSPFFTNRPPAKSVSTVRSSEYDFDAASDPHTTSEPRTPSDHPRDRMSYQTSVMTFTEIDPFASGGIVVQHLPQDPNRLSVYSDSSMLDPHHQKRGDAPHHRRSYGSSSSNSHGTSSDGQAFTPLSPSSLGRSPTASRSAYDLTQPNDAYTHGGSSTSGRPTQRTRRTKTPSGSNSSNSTVTPEGFRNRMNEPSGPNHIPRKRSSPSLRPRGMTVGAVNVRERDARPDVPRNVQSPDITLSPIQPLQVRRKPSSSSSPSSPNTPSSSPVTFTRHRNDSIVESPVEPSPTRPLVLVRKASSSRVKLPPLHSAPPMSDLPPPPPVPRSRHRDYDLSPLEFRNSSSSSLSLNFAPSIDGYHDIESGDSISQLMHNAYDLGPFEMREQDPKGKRRSHRNTYILDGDLSPTASLPTEPSLPSPLSKFPPVPAFVNGDLAASRAGKLLKKMSSQQNLGQRNSAASYASSASHDDMSTHGYSSGKHARKQRSFHHPRMPLPPLPGLRGGSSAHPSASAETLPAPTSPVVEPRRSSITSPRKRLFSGSSARRSTSSHGPTSPSTEDDGRSILSLDTESRPGTSSATDHITLSFGSAGAPLSLMTKNACISPSSMWEDKNSPGGADVSVSSKRTSQSEYVPQYIMSPAEQLALAEKLVDEETSAREQRVPEPEPERKPKLDLQPGDFGLAFLGGKNQSQSQRQDGTSRSVRSRSNSVLSYASTGTLAFGNGGLFLLYWGFLFL</sequence>
<feature type="compositionally biased region" description="Basic residues" evidence="1">
    <location>
        <begin position="587"/>
        <end position="599"/>
    </location>
</feature>
<feature type="compositionally biased region" description="Basic and acidic residues" evidence="1">
    <location>
        <begin position="758"/>
        <end position="780"/>
    </location>
</feature>
<accession>A0A060SMT7</accession>
<keyword evidence="4" id="KW-1185">Reference proteome</keyword>
<reference evidence="3" key="1">
    <citation type="submission" date="2014-01" db="EMBL/GenBank/DDBJ databases">
        <title>The genome of the white-rot fungus Pycnoporus cinnabarinus: a basidiomycete model with a versatile arsenal for lignocellulosic biomass breakdown.</title>
        <authorList>
            <person name="Levasseur A."/>
            <person name="Lomascolo A."/>
            <person name="Ruiz-Duenas F.J."/>
            <person name="Uzan E."/>
            <person name="Piumi F."/>
            <person name="Kues U."/>
            <person name="Ram A.F.J."/>
            <person name="Murat C."/>
            <person name="Haon M."/>
            <person name="Benoit I."/>
            <person name="Arfi Y."/>
            <person name="Chevret D."/>
            <person name="Drula E."/>
            <person name="Kwon M.J."/>
            <person name="Gouret P."/>
            <person name="Lesage-Meessen L."/>
            <person name="Lombard V."/>
            <person name="Mariette J."/>
            <person name="Noirot C."/>
            <person name="Park J."/>
            <person name="Patyshakuliyeva A."/>
            <person name="Wieneger R.A.B."/>
            <person name="Wosten H.A.B."/>
            <person name="Martin F."/>
            <person name="Coutinho P.M."/>
            <person name="de Vries R."/>
            <person name="Martinez A.T."/>
            <person name="Klopp C."/>
            <person name="Pontarotti P."/>
            <person name="Henrissat B."/>
            <person name="Record E."/>
        </authorList>
    </citation>
    <scope>NUCLEOTIDE SEQUENCE [LARGE SCALE GENOMIC DNA]</scope>
    <source>
        <strain evidence="3">BRFM137</strain>
    </source>
</reference>
<dbReference type="HOGENOM" id="CLU_337744_0_0_1"/>
<feature type="compositionally biased region" description="Polar residues" evidence="1">
    <location>
        <begin position="795"/>
        <end position="806"/>
    </location>
</feature>
<feature type="compositionally biased region" description="Basic and acidic residues" evidence="1">
    <location>
        <begin position="141"/>
        <end position="156"/>
    </location>
</feature>
<feature type="region of interest" description="Disordered" evidence="1">
    <location>
        <begin position="413"/>
        <end position="439"/>
    </location>
</feature>
<dbReference type="Proteomes" id="UP000029665">
    <property type="component" value="Unassembled WGS sequence"/>
</dbReference>
<feature type="compositionally biased region" description="Polar residues" evidence="1">
    <location>
        <begin position="674"/>
        <end position="688"/>
    </location>
</feature>
<evidence type="ECO:0000313" key="4">
    <source>
        <dbReference type="Proteomes" id="UP000029665"/>
    </source>
</evidence>
<dbReference type="OMA" id="MRINRTH"/>
<protein>
    <submittedName>
        <fullName evidence="3">Uncharacterized protein</fullName>
    </submittedName>
</protein>
<feature type="compositionally biased region" description="Basic and acidic residues" evidence="1">
    <location>
        <begin position="329"/>
        <end position="338"/>
    </location>
</feature>
<feature type="region of interest" description="Disordered" evidence="1">
    <location>
        <begin position="1"/>
        <end position="57"/>
    </location>
</feature>
<feature type="compositionally biased region" description="Low complexity" evidence="1">
    <location>
        <begin position="647"/>
        <end position="664"/>
    </location>
</feature>
<feature type="compositionally biased region" description="Polar residues" evidence="1">
    <location>
        <begin position="232"/>
        <end position="268"/>
    </location>
</feature>
<feature type="region of interest" description="Disordered" evidence="1">
    <location>
        <begin position="758"/>
        <end position="814"/>
    </location>
</feature>
<keyword evidence="2" id="KW-1133">Transmembrane helix</keyword>
<feature type="compositionally biased region" description="Low complexity" evidence="1">
    <location>
        <begin position="214"/>
        <end position="228"/>
    </location>
</feature>
<feature type="compositionally biased region" description="Low complexity" evidence="1">
    <location>
        <begin position="98"/>
        <end position="107"/>
    </location>
</feature>
<feature type="compositionally biased region" description="Polar residues" evidence="1">
    <location>
        <begin position="554"/>
        <end position="564"/>
    </location>
</feature>
<feature type="transmembrane region" description="Helical" evidence="2">
    <location>
        <begin position="817"/>
        <end position="840"/>
    </location>
</feature>
<feature type="compositionally biased region" description="Low complexity" evidence="1">
    <location>
        <begin position="512"/>
        <end position="521"/>
    </location>
</feature>
<evidence type="ECO:0000256" key="2">
    <source>
        <dbReference type="SAM" id="Phobius"/>
    </source>
</evidence>
<keyword evidence="2" id="KW-0812">Transmembrane</keyword>
<evidence type="ECO:0000313" key="3">
    <source>
        <dbReference type="EMBL" id="CDO75506.1"/>
    </source>
</evidence>
<feature type="compositionally biased region" description="Basic and acidic residues" evidence="1">
    <location>
        <begin position="198"/>
        <end position="208"/>
    </location>
</feature>
<gene>
    <name evidence="3" type="ORF">BN946_scf184935.g42</name>
</gene>
<feature type="compositionally biased region" description="Pro residues" evidence="1">
    <location>
        <begin position="424"/>
        <end position="433"/>
    </location>
</feature>
<feature type="region of interest" description="Disordered" evidence="1">
    <location>
        <begin position="72"/>
        <end position="161"/>
    </location>
</feature>
<feature type="compositionally biased region" description="Polar residues" evidence="1">
    <location>
        <begin position="1"/>
        <end position="11"/>
    </location>
</feature>
<feature type="region of interest" description="Disordered" evidence="1">
    <location>
        <begin position="554"/>
        <end position="688"/>
    </location>
</feature>